<keyword evidence="3" id="KW-0233">DNA recombination</keyword>
<dbReference type="PROSITE" id="PS51900">
    <property type="entry name" value="CB"/>
    <property type="match status" value="1"/>
</dbReference>
<dbReference type="PROSITE" id="PS51898">
    <property type="entry name" value="TYR_RECOMBINASE"/>
    <property type="match status" value="1"/>
</dbReference>
<dbReference type="RefSeq" id="WP_087087120.1">
    <property type="nucleotide sequence ID" value="NZ_FCOF02000058.1"/>
</dbReference>
<evidence type="ECO:0000259" key="6">
    <source>
        <dbReference type="PROSITE" id="PS51900"/>
    </source>
</evidence>
<keyword evidence="1" id="KW-0229">DNA integration</keyword>
<reference evidence="7" key="1">
    <citation type="submission" date="2016-01" db="EMBL/GenBank/DDBJ databases">
        <authorList>
            <person name="Peeters C."/>
        </authorList>
    </citation>
    <scope>NUCLEOTIDE SEQUENCE [LARGE SCALE GENOMIC DNA]</scope>
    <source>
        <strain evidence="7">LMG 29318</strain>
    </source>
</reference>
<dbReference type="Pfam" id="PF02899">
    <property type="entry name" value="Phage_int_SAM_1"/>
    <property type="match status" value="1"/>
</dbReference>
<dbReference type="OrthoDB" id="8912821at2"/>
<proteinExistence type="predicted"/>
<organism evidence="7 8">
    <name type="scientific">Caballeronia catudaia</name>
    <dbReference type="NCBI Taxonomy" id="1777136"/>
    <lineage>
        <taxon>Bacteria</taxon>
        <taxon>Pseudomonadati</taxon>
        <taxon>Pseudomonadota</taxon>
        <taxon>Betaproteobacteria</taxon>
        <taxon>Burkholderiales</taxon>
        <taxon>Burkholderiaceae</taxon>
        <taxon>Caballeronia</taxon>
    </lineage>
</organism>
<dbReference type="InterPro" id="IPR010998">
    <property type="entry name" value="Integrase_recombinase_N"/>
</dbReference>
<dbReference type="GO" id="GO:0006310">
    <property type="term" value="P:DNA recombination"/>
    <property type="evidence" value="ECO:0007669"/>
    <property type="project" value="UniProtKB-KW"/>
</dbReference>
<dbReference type="AlphaFoldDB" id="A0A158DBF8"/>
<dbReference type="PANTHER" id="PTHR30349:SF90">
    <property type="entry name" value="TYROSINE RECOMBINASE XERD"/>
    <property type="match status" value="1"/>
</dbReference>
<evidence type="ECO:0000259" key="5">
    <source>
        <dbReference type="PROSITE" id="PS51898"/>
    </source>
</evidence>
<evidence type="ECO:0000256" key="3">
    <source>
        <dbReference type="ARBA" id="ARBA00023172"/>
    </source>
</evidence>
<dbReference type="GO" id="GO:0015074">
    <property type="term" value="P:DNA integration"/>
    <property type="evidence" value="ECO:0007669"/>
    <property type="project" value="UniProtKB-KW"/>
</dbReference>
<evidence type="ECO:0000313" key="8">
    <source>
        <dbReference type="Proteomes" id="UP000054870"/>
    </source>
</evidence>
<dbReference type="GO" id="GO:0003677">
    <property type="term" value="F:DNA binding"/>
    <property type="evidence" value="ECO:0007669"/>
    <property type="project" value="UniProtKB-UniRule"/>
</dbReference>
<keyword evidence="8" id="KW-1185">Reference proteome</keyword>
<keyword evidence="2 4" id="KW-0238">DNA-binding</keyword>
<name>A0A158DBF8_9BURK</name>
<dbReference type="Pfam" id="PF00589">
    <property type="entry name" value="Phage_integrase"/>
    <property type="match status" value="1"/>
</dbReference>
<dbReference type="InterPro" id="IPR050090">
    <property type="entry name" value="Tyrosine_recombinase_XerCD"/>
</dbReference>
<evidence type="ECO:0000256" key="4">
    <source>
        <dbReference type="PROSITE-ProRule" id="PRU01248"/>
    </source>
</evidence>
<dbReference type="SUPFAM" id="SSF56349">
    <property type="entry name" value="DNA breaking-rejoining enzymes"/>
    <property type="match status" value="1"/>
</dbReference>
<evidence type="ECO:0000256" key="1">
    <source>
        <dbReference type="ARBA" id="ARBA00022908"/>
    </source>
</evidence>
<accession>A0A158DBF8</accession>
<protein>
    <submittedName>
        <fullName evidence="7">Integrase family protein</fullName>
    </submittedName>
</protein>
<dbReference type="InterPro" id="IPR013762">
    <property type="entry name" value="Integrase-like_cat_sf"/>
</dbReference>
<dbReference type="Proteomes" id="UP000054870">
    <property type="component" value="Unassembled WGS sequence"/>
</dbReference>
<dbReference type="PANTHER" id="PTHR30349">
    <property type="entry name" value="PHAGE INTEGRASE-RELATED"/>
    <property type="match status" value="1"/>
</dbReference>
<dbReference type="InterPro" id="IPR011010">
    <property type="entry name" value="DNA_brk_join_enz"/>
</dbReference>
<feature type="domain" description="Tyr recombinase" evidence="5">
    <location>
        <begin position="229"/>
        <end position="412"/>
    </location>
</feature>
<dbReference type="Gene3D" id="1.10.443.10">
    <property type="entry name" value="Intergrase catalytic core"/>
    <property type="match status" value="1"/>
</dbReference>
<dbReference type="InterPro" id="IPR002104">
    <property type="entry name" value="Integrase_catalytic"/>
</dbReference>
<sequence length="419" mass="47408">MPMSSRLKPGNILAQRWFARAEVEVEADRYVRYLAERGYARDTVERYFRSVAHFVHWVSQRDVALCDLSESQVNQFLHVHLPHCRCARQCCRTEVDARAALKHFFAMLGNAQTKPVPSVSTSIAAELAGFERHLIEVRGLANSTCTVRLRDVRQFLVDRFGTSTVRVSTLVSADVVRFVMRRTTGLGPGSVNSVVLSLRSYFRFKASCGTSTTSLIAALPRVALWRLAGLPNFLTPAEIRQLLNAFNRDSATGMRDFAITRCLLDLGLRRAEVAHLRLDDIDWRAGVMRVRGKGRRTDVVPLPRLTGQAIATYLRYGRPQTTRREVFVRHRPPLNAAASVDLVRSAVRHAADRCGLQQRVRGTHIFRRTIACRMVQRGAPFKEIADLLRHRSLDTTTIYAKVDLLALRRVALSWPGRRP</sequence>
<evidence type="ECO:0000313" key="7">
    <source>
        <dbReference type="EMBL" id="SAK92002.1"/>
    </source>
</evidence>
<evidence type="ECO:0000256" key="2">
    <source>
        <dbReference type="ARBA" id="ARBA00023125"/>
    </source>
</evidence>
<gene>
    <name evidence="7" type="ORF">AWB75_06497</name>
</gene>
<dbReference type="CDD" id="cd01188">
    <property type="entry name" value="INT_RitA_C_like"/>
    <property type="match status" value="1"/>
</dbReference>
<dbReference type="EMBL" id="FCOF02000058">
    <property type="protein sequence ID" value="SAK92002.1"/>
    <property type="molecule type" value="Genomic_DNA"/>
</dbReference>
<dbReference type="SUPFAM" id="SSF47823">
    <property type="entry name" value="lambda integrase-like, N-terminal domain"/>
    <property type="match status" value="1"/>
</dbReference>
<comment type="caution">
    <text evidence="7">The sequence shown here is derived from an EMBL/GenBank/DDBJ whole genome shotgun (WGS) entry which is preliminary data.</text>
</comment>
<dbReference type="InterPro" id="IPR044068">
    <property type="entry name" value="CB"/>
</dbReference>
<dbReference type="Gene3D" id="1.10.150.130">
    <property type="match status" value="2"/>
</dbReference>
<dbReference type="InterPro" id="IPR004107">
    <property type="entry name" value="Integrase_SAM-like_N"/>
</dbReference>
<feature type="domain" description="Core-binding (CB)" evidence="6">
    <location>
        <begin position="121"/>
        <end position="206"/>
    </location>
</feature>